<feature type="region of interest" description="Disordered" evidence="1">
    <location>
        <begin position="1"/>
        <end position="34"/>
    </location>
</feature>
<accession>A0ABT1V3G3</accession>
<dbReference type="EMBL" id="JANIAA010000019">
    <property type="protein sequence ID" value="MCQ8191578.1"/>
    <property type="molecule type" value="Genomic_DNA"/>
</dbReference>
<evidence type="ECO:0000313" key="2">
    <source>
        <dbReference type="EMBL" id="MCQ8191578.1"/>
    </source>
</evidence>
<dbReference type="Proteomes" id="UP001204746">
    <property type="component" value="Unassembled WGS sequence"/>
</dbReference>
<gene>
    <name evidence="2" type="ORF">NP777_25555</name>
</gene>
<feature type="compositionally biased region" description="Basic and acidic residues" evidence="1">
    <location>
        <begin position="1"/>
        <end position="12"/>
    </location>
</feature>
<dbReference type="NCBIfam" id="NF038070">
    <property type="entry name" value="LmbU_fam_TF"/>
    <property type="match status" value="1"/>
</dbReference>
<protein>
    <submittedName>
        <fullName evidence="2">LmbU family transcriptional regulator</fullName>
    </submittedName>
</protein>
<comment type="caution">
    <text evidence="2">The sequence shown here is derived from an EMBL/GenBank/DDBJ whole genome shotgun (WGS) entry which is preliminary data.</text>
</comment>
<evidence type="ECO:0000313" key="3">
    <source>
        <dbReference type="Proteomes" id="UP001204746"/>
    </source>
</evidence>
<keyword evidence="3" id="KW-1185">Reference proteome</keyword>
<reference evidence="2 3" key="1">
    <citation type="submission" date="2022-07" db="EMBL/GenBank/DDBJ databases">
        <authorList>
            <person name="Phongsopitanun W."/>
            <person name="Tanasupawat S."/>
        </authorList>
    </citation>
    <scope>NUCLEOTIDE SEQUENCE [LARGE SCALE GENOMIC DNA]</scope>
    <source>
        <strain evidence="2 3">RCU-064</strain>
    </source>
</reference>
<evidence type="ECO:0000256" key="1">
    <source>
        <dbReference type="SAM" id="MobiDB-lite"/>
    </source>
</evidence>
<dbReference type="RefSeq" id="WP_256652535.1">
    <property type="nucleotide sequence ID" value="NZ_JANIAA010000019.1"/>
</dbReference>
<sequence length="240" mass="27856">MDAKTETQDTKHAPSRKSLPLRSEQRRANGARDLGRSQVLTTGVGLQMPAELTFEDWQRAGLQISRLINSSVWWLGDWLVYGKDHFADRYQRGVRAAGLQYQTLRNYAWVSRRFELSRRRSRLSFQHHAEVASLPVDEQERWLDRAERENWSTKQLRNSIRDAQGEEGRNCKDESNIQRLPVPGDRLTQWRRAAEQCGFDFDKWVLVTLDSAARQALAETEPGHADAEREEEKRAPLSVR</sequence>
<proteinExistence type="predicted"/>
<feature type="compositionally biased region" description="Basic and acidic residues" evidence="1">
    <location>
        <begin position="221"/>
        <end position="240"/>
    </location>
</feature>
<feature type="region of interest" description="Disordered" evidence="1">
    <location>
        <begin position="217"/>
        <end position="240"/>
    </location>
</feature>
<name>A0ABT1V3G3_9ACTN</name>
<organism evidence="2 3">
    <name type="scientific">Streptomyces rugosispiralis</name>
    <dbReference type="NCBI Taxonomy" id="2967341"/>
    <lineage>
        <taxon>Bacteria</taxon>
        <taxon>Bacillati</taxon>
        <taxon>Actinomycetota</taxon>
        <taxon>Actinomycetes</taxon>
        <taxon>Kitasatosporales</taxon>
        <taxon>Streptomycetaceae</taxon>
        <taxon>Streptomyces</taxon>
    </lineage>
</organism>
<dbReference type="InterPro" id="IPR049735">
    <property type="entry name" value="NovE/LmbU-like"/>
</dbReference>